<dbReference type="OrthoDB" id="9799666at2"/>
<dbReference type="InterPro" id="IPR003675">
    <property type="entry name" value="Rce1/LyrA-like_dom"/>
</dbReference>
<evidence type="ECO:0000313" key="4">
    <source>
        <dbReference type="Proteomes" id="UP000307999"/>
    </source>
</evidence>
<feature type="transmembrane region" description="Helical" evidence="1">
    <location>
        <begin position="172"/>
        <end position="189"/>
    </location>
</feature>
<feature type="transmembrane region" description="Helical" evidence="1">
    <location>
        <begin position="59"/>
        <end position="78"/>
    </location>
</feature>
<sequence>MTMIEINSYLNKPRFFFTTFAWMLVLYLPGLLLSLFVAFFATTLWQVDDLQHWLGDGDIVAVLGIALALVTLPVVYWATQKTPVTNKLTLLGLEQNLHFSQLARWALITLAFIACWWAINTLLAIDTPLFMLHLKATTDHIWLLLLAICLVAPLFEEVVFRGFMFGRLQYSVAGKWGAVLLTSVVFTLIHGQYNTLELTMVFSLAILLGYARLKTGNLYVPIAIHMLNNTVSMISLYWFDFT</sequence>
<dbReference type="AlphaFoldDB" id="A0A4U1B321"/>
<keyword evidence="1" id="KW-0812">Transmembrane</keyword>
<keyword evidence="3" id="KW-0645">Protease</keyword>
<dbReference type="GO" id="GO:0004175">
    <property type="term" value="F:endopeptidase activity"/>
    <property type="evidence" value="ECO:0007669"/>
    <property type="project" value="UniProtKB-ARBA"/>
</dbReference>
<feature type="transmembrane region" description="Helical" evidence="1">
    <location>
        <begin position="218"/>
        <end position="239"/>
    </location>
</feature>
<dbReference type="GO" id="GO:0080120">
    <property type="term" value="P:CAAX-box protein maturation"/>
    <property type="evidence" value="ECO:0007669"/>
    <property type="project" value="UniProtKB-ARBA"/>
</dbReference>
<dbReference type="PANTHER" id="PTHR36435:SF1">
    <property type="entry name" value="CAAX AMINO TERMINAL PROTEASE FAMILY PROTEIN"/>
    <property type="match status" value="1"/>
</dbReference>
<dbReference type="PANTHER" id="PTHR36435">
    <property type="entry name" value="SLR1288 PROTEIN"/>
    <property type="match status" value="1"/>
</dbReference>
<organism evidence="3 4">
    <name type="scientific">Thalassotalea mangrovi</name>
    <dbReference type="NCBI Taxonomy" id="2572245"/>
    <lineage>
        <taxon>Bacteria</taxon>
        <taxon>Pseudomonadati</taxon>
        <taxon>Pseudomonadota</taxon>
        <taxon>Gammaproteobacteria</taxon>
        <taxon>Alteromonadales</taxon>
        <taxon>Colwelliaceae</taxon>
        <taxon>Thalassotalea</taxon>
    </lineage>
</organism>
<evidence type="ECO:0000313" key="3">
    <source>
        <dbReference type="EMBL" id="TKB44002.1"/>
    </source>
</evidence>
<comment type="caution">
    <text evidence="3">The sequence shown here is derived from an EMBL/GenBank/DDBJ whole genome shotgun (WGS) entry which is preliminary data.</text>
</comment>
<dbReference type="GO" id="GO:0008237">
    <property type="term" value="F:metallopeptidase activity"/>
    <property type="evidence" value="ECO:0007669"/>
    <property type="project" value="UniProtKB-KW"/>
</dbReference>
<feature type="transmembrane region" description="Helical" evidence="1">
    <location>
        <begin position="140"/>
        <end position="160"/>
    </location>
</feature>
<dbReference type="InterPro" id="IPR052710">
    <property type="entry name" value="CAAX_protease"/>
</dbReference>
<keyword evidence="1" id="KW-0472">Membrane</keyword>
<reference evidence="3 4" key="1">
    <citation type="submission" date="2019-04" db="EMBL/GenBank/DDBJ databases">
        <title>Thalassotalea guangxiensis sp. nov., isolated from sediment of the coastal wetland.</title>
        <authorList>
            <person name="Zheng S."/>
            <person name="Zhang D."/>
        </authorList>
    </citation>
    <scope>NUCLEOTIDE SEQUENCE [LARGE SCALE GENOMIC DNA]</scope>
    <source>
        <strain evidence="3 4">ZS-4</strain>
    </source>
</reference>
<evidence type="ECO:0000256" key="1">
    <source>
        <dbReference type="SAM" id="Phobius"/>
    </source>
</evidence>
<gene>
    <name evidence="3" type="ORF">E8M12_13615</name>
</gene>
<evidence type="ECO:0000259" key="2">
    <source>
        <dbReference type="Pfam" id="PF02517"/>
    </source>
</evidence>
<dbReference type="RefSeq" id="WP_136736805.1">
    <property type="nucleotide sequence ID" value="NZ_SWDB01000032.1"/>
</dbReference>
<name>A0A4U1B321_9GAMM</name>
<feature type="transmembrane region" description="Helical" evidence="1">
    <location>
        <begin position="105"/>
        <end position="125"/>
    </location>
</feature>
<dbReference type="GO" id="GO:0006508">
    <property type="term" value="P:proteolysis"/>
    <property type="evidence" value="ECO:0007669"/>
    <property type="project" value="UniProtKB-KW"/>
</dbReference>
<feature type="transmembrane region" description="Helical" evidence="1">
    <location>
        <begin position="20"/>
        <end position="47"/>
    </location>
</feature>
<feature type="transmembrane region" description="Helical" evidence="1">
    <location>
        <begin position="195"/>
        <end position="211"/>
    </location>
</feature>
<accession>A0A4U1B321</accession>
<dbReference type="Pfam" id="PF02517">
    <property type="entry name" value="Rce1-like"/>
    <property type="match status" value="1"/>
</dbReference>
<keyword evidence="1" id="KW-1133">Transmembrane helix</keyword>
<feature type="domain" description="CAAX prenyl protease 2/Lysostaphin resistance protein A-like" evidence="2">
    <location>
        <begin position="140"/>
        <end position="231"/>
    </location>
</feature>
<keyword evidence="3" id="KW-0378">Hydrolase</keyword>
<protein>
    <submittedName>
        <fullName evidence="3">CPBP family intramembrane metalloprotease</fullName>
    </submittedName>
</protein>
<keyword evidence="4" id="KW-1185">Reference proteome</keyword>
<proteinExistence type="predicted"/>
<dbReference type="Proteomes" id="UP000307999">
    <property type="component" value="Unassembled WGS sequence"/>
</dbReference>
<dbReference type="EMBL" id="SWDB01000032">
    <property type="protein sequence ID" value="TKB44002.1"/>
    <property type="molecule type" value="Genomic_DNA"/>
</dbReference>
<keyword evidence="3" id="KW-0482">Metalloprotease</keyword>